<evidence type="ECO:0000256" key="1">
    <source>
        <dbReference type="ARBA" id="ARBA00005854"/>
    </source>
</evidence>
<proteinExistence type="inferred from homology"/>
<accession>A0A8G2FAJ4</accession>
<evidence type="ECO:0000256" key="3">
    <source>
        <dbReference type="ARBA" id="ARBA00023027"/>
    </source>
</evidence>
<dbReference type="SUPFAM" id="SSF51735">
    <property type="entry name" value="NAD(P)-binding Rossmann-fold domains"/>
    <property type="match status" value="1"/>
</dbReference>
<dbReference type="Pfam" id="PF02826">
    <property type="entry name" value="2-Hacid_dh_C"/>
    <property type="match status" value="1"/>
</dbReference>
<dbReference type="InterPro" id="IPR036291">
    <property type="entry name" value="NAD(P)-bd_dom_sf"/>
</dbReference>
<evidence type="ECO:0000259" key="5">
    <source>
        <dbReference type="Pfam" id="PF00389"/>
    </source>
</evidence>
<dbReference type="PROSITE" id="PS00670">
    <property type="entry name" value="D_2_HYDROXYACID_DH_2"/>
    <property type="match status" value="1"/>
</dbReference>
<reference evidence="7 8" key="1">
    <citation type="submission" date="2016-11" db="EMBL/GenBank/DDBJ databases">
        <authorList>
            <person name="Varghese N."/>
            <person name="Submissions S."/>
        </authorList>
    </citation>
    <scope>NUCLEOTIDE SEQUENCE [LARGE SCALE GENOMIC DNA]</scope>
    <source>
        <strain evidence="7 8">DSM 17919</strain>
    </source>
</reference>
<dbReference type="Proteomes" id="UP000184001">
    <property type="component" value="Unassembled WGS sequence"/>
</dbReference>
<dbReference type="SUPFAM" id="SSF52283">
    <property type="entry name" value="Formate/glycerate dehydrogenase catalytic domain-like"/>
    <property type="match status" value="1"/>
</dbReference>
<evidence type="ECO:0000313" key="7">
    <source>
        <dbReference type="EMBL" id="SHI78051.1"/>
    </source>
</evidence>
<organism evidence="7 8">
    <name type="scientific">Halodesulfovibrio aestuarii</name>
    <dbReference type="NCBI Taxonomy" id="126333"/>
    <lineage>
        <taxon>Bacteria</taxon>
        <taxon>Pseudomonadati</taxon>
        <taxon>Thermodesulfobacteriota</taxon>
        <taxon>Desulfovibrionia</taxon>
        <taxon>Desulfovibrionales</taxon>
        <taxon>Desulfovibrionaceae</taxon>
        <taxon>Halodesulfovibrio</taxon>
    </lineage>
</organism>
<dbReference type="InterPro" id="IPR006139">
    <property type="entry name" value="D-isomer_2_OHA_DH_cat_dom"/>
</dbReference>
<dbReference type="FunFam" id="3.40.50.720:FF:000203">
    <property type="entry name" value="D-3-phosphoglycerate dehydrogenase (SerA)"/>
    <property type="match status" value="1"/>
</dbReference>
<protein>
    <submittedName>
        <fullName evidence="7">Glycerate dehydrogenase</fullName>
    </submittedName>
</protein>
<dbReference type="InterPro" id="IPR050418">
    <property type="entry name" value="D-iso_2-hydroxyacid_DH_PdxB"/>
</dbReference>
<sequence length="323" mass="35122">MKTVILDGQTLNPGDNPWAPIEGIHPVTVYEKTQDEDIIPRSKEADILLTNKTPLTRETLKQLPNLKYIGVLATGYDVVDIKAAAELGIPVTNTPGYANNAVPEHVFALIFECYRQISLHSEQVKQGEWGKNGQFCFWNTPQRELGGKTLGIIGFGNTGNNVARIANAFGMNILAYAPRPKPLPEYDNFSFAELNEVLEKSDIITLHCPLTADTKHIINEQSLALMKHDAVLINTARGPLIDEAAVAKALNEGTLGGLAVDVVSDEPIAKDHPFLSTPNTFITPHLAWATIEARKALMQIAADNITAFLNGTPQNVVNGVTGK</sequence>
<dbReference type="Pfam" id="PF00389">
    <property type="entry name" value="2-Hacid_dh"/>
    <property type="match status" value="1"/>
</dbReference>
<dbReference type="PANTHER" id="PTHR43761">
    <property type="entry name" value="D-ISOMER SPECIFIC 2-HYDROXYACID DEHYDROGENASE FAMILY PROTEIN (AFU_ORTHOLOGUE AFUA_1G13630)"/>
    <property type="match status" value="1"/>
</dbReference>
<dbReference type="Gene3D" id="3.40.50.720">
    <property type="entry name" value="NAD(P)-binding Rossmann-like Domain"/>
    <property type="match status" value="2"/>
</dbReference>
<dbReference type="RefSeq" id="WP_020002078.1">
    <property type="nucleotide sequence ID" value="NZ_CP192219.1"/>
</dbReference>
<dbReference type="CDD" id="cd12162">
    <property type="entry name" value="2-Hacid_dh_4"/>
    <property type="match status" value="1"/>
</dbReference>
<dbReference type="PROSITE" id="PS00671">
    <property type="entry name" value="D_2_HYDROXYACID_DH_3"/>
    <property type="match status" value="1"/>
</dbReference>
<dbReference type="PANTHER" id="PTHR43761:SF1">
    <property type="entry name" value="D-ISOMER SPECIFIC 2-HYDROXYACID DEHYDROGENASE CATALYTIC DOMAIN-CONTAINING PROTEIN-RELATED"/>
    <property type="match status" value="1"/>
</dbReference>
<dbReference type="AlphaFoldDB" id="A0A8G2FAJ4"/>
<comment type="similarity">
    <text evidence="1 4">Belongs to the D-isomer specific 2-hydroxyacid dehydrogenase family.</text>
</comment>
<feature type="domain" description="D-isomer specific 2-hydroxyacid dehydrogenase NAD-binding" evidence="6">
    <location>
        <begin position="107"/>
        <end position="287"/>
    </location>
</feature>
<dbReference type="InterPro" id="IPR006140">
    <property type="entry name" value="D-isomer_DH_NAD-bd"/>
</dbReference>
<evidence type="ECO:0000313" key="8">
    <source>
        <dbReference type="Proteomes" id="UP000184001"/>
    </source>
</evidence>
<keyword evidence="2 4" id="KW-0560">Oxidoreductase</keyword>
<feature type="domain" description="D-isomer specific 2-hydroxyacid dehydrogenase catalytic" evidence="5">
    <location>
        <begin position="26"/>
        <end position="318"/>
    </location>
</feature>
<dbReference type="EMBL" id="FQZR01000002">
    <property type="protein sequence ID" value="SHI78051.1"/>
    <property type="molecule type" value="Genomic_DNA"/>
</dbReference>
<dbReference type="GO" id="GO:0016616">
    <property type="term" value="F:oxidoreductase activity, acting on the CH-OH group of donors, NAD or NADP as acceptor"/>
    <property type="evidence" value="ECO:0007669"/>
    <property type="project" value="InterPro"/>
</dbReference>
<dbReference type="InterPro" id="IPR029753">
    <property type="entry name" value="D-isomer_DH_CS"/>
</dbReference>
<gene>
    <name evidence="7" type="ORF">SAMN05660830_00965</name>
</gene>
<evidence type="ECO:0000259" key="6">
    <source>
        <dbReference type="Pfam" id="PF02826"/>
    </source>
</evidence>
<evidence type="ECO:0000256" key="2">
    <source>
        <dbReference type="ARBA" id="ARBA00023002"/>
    </source>
</evidence>
<name>A0A8G2FAJ4_9BACT</name>
<dbReference type="GO" id="GO:0051287">
    <property type="term" value="F:NAD binding"/>
    <property type="evidence" value="ECO:0007669"/>
    <property type="project" value="InterPro"/>
</dbReference>
<comment type="caution">
    <text evidence="7">The sequence shown here is derived from an EMBL/GenBank/DDBJ whole genome shotgun (WGS) entry which is preliminary data.</text>
</comment>
<keyword evidence="3" id="KW-0520">NAD</keyword>
<evidence type="ECO:0000256" key="4">
    <source>
        <dbReference type="RuleBase" id="RU003719"/>
    </source>
</evidence>